<keyword evidence="10 13" id="KW-0239">DNA-directed DNA polymerase</keyword>
<comment type="caution">
    <text evidence="15">The sequence shown here is derived from an EMBL/GenBank/DDBJ whole genome shotgun (WGS) entry which is preliminary data.</text>
</comment>
<name>A0ABW3Z0W1_MYCRA</name>
<dbReference type="InterPro" id="IPR004013">
    <property type="entry name" value="PHP_dom"/>
</dbReference>
<evidence type="ECO:0000256" key="12">
    <source>
        <dbReference type="ARBA" id="ARBA00049244"/>
    </source>
</evidence>
<dbReference type="GO" id="GO:0003887">
    <property type="term" value="F:DNA-directed DNA polymerase activity"/>
    <property type="evidence" value="ECO:0007669"/>
    <property type="project" value="UniProtKB-EC"/>
</dbReference>
<keyword evidence="9 13" id="KW-0227">DNA damage</keyword>
<evidence type="ECO:0000256" key="11">
    <source>
        <dbReference type="ARBA" id="ARBA00023204"/>
    </source>
</evidence>
<dbReference type="Pfam" id="PF14579">
    <property type="entry name" value="HHH_6"/>
    <property type="match status" value="1"/>
</dbReference>
<dbReference type="CDD" id="cd04485">
    <property type="entry name" value="DnaE_OBF"/>
    <property type="match status" value="1"/>
</dbReference>
<dbReference type="EC" id="2.7.7.7" evidence="3 13"/>
<dbReference type="InterPro" id="IPR029460">
    <property type="entry name" value="DNAPol_HHH"/>
</dbReference>
<evidence type="ECO:0000256" key="3">
    <source>
        <dbReference type="ARBA" id="ARBA00012417"/>
    </source>
</evidence>
<evidence type="ECO:0000256" key="8">
    <source>
        <dbReference type="ARBA" id="ARBA00022705"/>
    </source>
</evidence>
<dbReference type="InterPro" id="IPR004805">
    <property type="entry name" value="DnaE2/DnaE/PolC"/>
</dbReference>
<evidence type="ECO:0000256" key="5">
    <source>
        <dbReference type="ARBA" id="ARBA00022490"/>
    </source>
</evidence>
<evidence type="ECO:0000256" key="6">
    <source>
        <dbReference type="ARBA" id="ARBA00022679"/>
    </source>
</evidence>
<dbReference type="NCBIfam" id="NF004225">
    <property type="entry name" value="PRK05672.1"/>
    <property type="match status" value="1"/>
</dbReference>
<dbReference type="Pfam" id="PF01336">
    <property type="entry name" value="tRNA_anti-codon"/>
    <property type="match status" value="1"/>
</dbReference>
<comment type="function">
    <text evidence="13">DNA polymerase involved in damage-induced mutagenesis and translesion synthesis (TLS). It is not the major replicative DNA polymerase.</text>
</comment>
<comment type="subcellular location">
    <subcellularLocation>
        <location evidence="1 13">Cytoplasm</location>
    </subcellularLocation>
</comment>
<dbReference type="InterPro" id="IPR004365">
    <property type="entry name" value="NA-bd_OB_tRNA"/>
</dbReference>
<reference evidence="16" key="1">
    <citation type="journal article" date="2019" name="Int. J. Syst. Evol. Microbiol.">
        <title>The Global Catalogue of Microorganisms (GCM) 10K type strain sequencing project: providing services to taxonomists for standard genome sequencing and annotation.</title>
        <authorList>
            <consortium name="The Broad Institute Genomics Platform"/>
            <consortium name="The Broad Institute Genome Sequencing Center for Infectious Disease"/>
            <person name="Wu L."/>
            <person name="Ma J."/>
        </authorList>
    </citation>
    <scope>NUCLEOTIDE SEQUENCE [LARGE SCALE GENOMIC DNA]</scope>
    <source>
        <strain evidence="16">CCUG 55609</strain>
    </source>
</reference>
<protein>
    <recommendedName>
        <fullName evidence="4 13">Error-prone DNA polymerase</fullName>
        <ecNumber evidence="3 13">2.7.7.7</ecNumber>
    </recommendedName>
</protein>
<keyword evidence="6 13" id="KW-0808">Transferase</keyword>
<dbReference type="NCBIfam" id="TIGR00594">
    <property type="entry name" value="polc"/>
    <property type="match status" value="1"/>
</dbReference>
<dbReference type="Pfam" id="PF07733">
    <property type="entry name" value="DNA_pol3_alpha"/>
    <property type="match status" value="1"/>
</dbReference>
<evidence type="ECO:0000313" key="16">
    <source>
        <dbReference type="Proteomes" id="UP001597173"/>
    </source>
</evidence>
<organism evidence="15 16">
    <name type="scientific">Mycoplana ramosa</name>
    <name type="common">Mycoplana bullata</name>
    <dbReference type="NCBI Taxonomy" id="40837"/>
    <lineage>
        <taxon>Bacteria</taxon>
        <taxon>Pseudomonadati</taxon>
        <taxon>Pseudomonadota</taxon>
        <taxon>Alphaproteobacteria</taxon>
        <taxon>Hyphomicrobiales</taxon>
        <taxon>Rhizobiaceae</taxon>
        <taxon>Mycoplana</taxon>
    </lineage>
</organism>
<proteinExistence type="inferred from homology"/>
<dbReference type="Proteomes" id="UP001597173">
    <property type="component" value="Unassembled WGS sequence"/>
</dbReference>
<dbReference type="PANTHER" id="PTHR32294:SF4">
    <property type="entry name" value="ERROR-PRONE DNA POLYMERASE"/>
    <property type="match status" value="1"/>
</dbReference>
<gene>
    <name evidence="13" type="primary">dnaE2</name>
    <name evidence="15" type="ORF">ACFQ33_17905</name>
</gene>
<dbReference type="InterPro" id="IPR023073">
    <property type="entry name" value="DnaE2"/>
</dbReference>
<keyword evidence="5 13" id="KW-0963">Cytoplasm</keyword>
<comment type="catalytic activity">
    <reaction evidence="12 13">
        <text>DNA(n) + a 2'-deoxyribonucleoside 5'-triphosphate = DNA(n+1) + diphosphate</text>
        <dbReference type="Rhea" id="RHEA:22508"/>
        <dbReference type="Rhea" id="RHEA-COMP:17339"/>
        <dbReference type="Rhea" id="RHEA-COMP:17340"/>
        <dbReference type="ChEBI" id="CHEBI:33019"/>
        <dbReference type="ChEBI" id="CHEBI:61560"/>
        <dbReference type="ChEBI" id="CHEBI:173112"/>
        <dbReference type="EC" id="2.7.7.7"/>
    </reaction>
</comment>
<evidence type="ECO:0000259" key="14">
    <source>
        <dbReference type="SMART" id="SM00481"/>
    </source>
</evidence>
<dbReference type="HAMAP" id="MF_01902">
    <property type="entry name" value="DNApol_error_prone"/>
    <property type="match status" value="1"/>
</dbReference>
<accession>A0ABW3Z0W1</accession>
<dbReference type="SMART" id="SM00481">
    <property type="entry name" value="POLIIIAc"/>
    <property type="match status" value="1"/>
</dbReference>
<keyword evidence="8 13" id="KW-0235">DNA replication</keyword>
<keyword evidence="7 13" id="KW-0548">Nucleotidyltransferase</keyword>
<evidence type="ECO:0000313" key="15">
    <source>
        <dbReference type="EMBL" id="MFD1329768.1"/>
    </source>
</evidence>
<dbReference type="Gene3D" id="3.20.20.140">
    <property type="entry name" value="Metal-dependent hydrolases"/>
    <property type="match status" value="1"/>
</dbReference>
<evidence type="ECO:0000256" key="1">
    <source>
        <dbReference type="ARBA" id="ARBA00004496"/>
    </source>
</evidence>
<comment type="similarity">
    <text evidence="2 13">Belongs to the DNA polymerase type-C family. DnaE2 subfamily.</text>
</comment>
<evidence type="ECO:0000256" key="7">
    <source>
        <dbReference type="ARBA" id="ARBA00022695"/>
    </source>
</evidence>
<dbReference type="EMBL" id="JBHTNF010000014">
    <property type="protein sequence ID" value="MFD1329768.1"/>
    <property type="molecule type" value="Genomic_DNA"/>
</dbReference>
<keyword evidence="16" id="KW-1185">Reference proteome</keyword>
<evidence type="ECO:0000256" key="2">
    <source>
        <dbReference type="ARBA" id="ARBA00007391"/>
    </source>
</evidence>
<keyword evidence="11 13" id="KW-0234">DNA repair</keyword>
<evidence type="ECO:0000256" key="9">
    <source>
        <dbReference type="ARBA" id="ARBA00022763"/>
    </source>
</evidence>
<dbReference type="PANTHER" id="PTHR32294">
    <property type="entry name" value="DNA POLYMERASE III SUBUNIT ALPHA"/>
    <property type="match status" value="1"/>
</dbReference>
<dbReference type="Pfam" id="PF17657">
    <property type="entry name" value="DNA_pol3_finger"/>
    <property type="match status" value="1"/>
</dbReference>
<dbReference type="InterPro" id="IPR040982">
    <property type="entry name" value="DNA_pol3_finger"/>
</dbReference>
<feature type="domain" description="Polymerase/histidinol phosphatase N-terminal" evidence="14">
    <location>
        <begin position="8"/>
        <end position="75"/>
    </location>
</feature>
<dbReference type="InterPro" id="IPR003141">
    <property type="entry name" value="Pol/His_phosphatase_N"/>
</dbReference>
<evidence type="ECO:0000256" key="4">
    <source>
        <dbReference type="ARBA" id="ARBA00017273"/>
    </source>
</evidence>
<dbReference type="RefSeq" id="WP_374839832.1">
    <property type="nucleotide sequence ID" value="NZ_JBHEEW010000011.1"/>
</dbReference>
<sequence>MSGPPAFFELGARTSFSFLEGAAPAEAMVEAASRIGLSGLGIADRNTVAGVVRAHSKARVEGLPFCPGARLVFADETPDVLAYPQNRRGWARLCRLLSLGNLRATKGECLLYLPDLLEWQADLQLIVMPAAGRPQPERLRPLLARLRESAGDRLYLALVPRRDGFDRHDLAALAQLARENRIRPIATNDVLYDVAERRPLADVVAAIRLRTPIAELGFHRQANAERHLKDPAEMARILRDHPEAIVNTAHFFRGLRFDLEELSHQYPDESDAGMTPAETLLRLVREGGARRYPEGIPAKVEERLAYELALISRKRYEPYFLTVHKLVTFARSKGILCQGRGSAANSSVCYCLGITEVDPNRFTLLFDRFISEDRDEPPDIDVDFEHERREEVIQYIYKTYGKEHAGLAAAVISYRGRSAGREVAKAFGLSEDVQSALSGSIWGWGRSSFSETQVKAAGLNMGDPTTMQVLAYAGQLMDFPRHLSQHVGGFLITRDRLDEVVPIMPTAMPGRYMVEWDKDDLDTLKLLKVDVLALGMLTCIAKAFSLLETHYGKRTTLAAIYPDQRSEVYDMICRADTLGVFQIESRAQMSMLPRLRPREFYDLVIEVAIVRPGPIQGDMVHPYLKRREAVRAGGTIRYPSKELEHVLERTLGVPLFQEQAMQIAITAAGFSPAEADRLRRAMATFKRTGTIGSFRDKMIEGMVGKGYARAFAERCFRQIEGFGEYGFPESHAASFALLVYASAWLKAYYPDVFCAAILNSQPMGFYAPAQLVRDAREHGVSILPVDVNHSAWDCLLEGTGPFDPAAIAPRHRQMAGVIRSKKAVRLGFRLVKGLRETDMASLAARRGTGYRSVRDLWLRSGLSRSVLERLADADAFRSMGLDRRQALWAVKALDDGDAAAALPLFDRAETDELRPEPPVRLPKMPDGEQVINDYRYLTLSLKAHPVSFMRADFSHKGISPNNALETVAKGSTVTVAGLVLVRQQPGSAKGVVFMTIEDETGIANIIVWRRMVERYRGVVMGARLVKVRGRLQRESGVIHVVADHLEDMTGMLGLLKGELHSFGAMSRADEVLHPVDGDGRAKRVLRQLRLEGKDLTQTREAKSVLQQAADVMPKGRNFH</sequence>
<evidence type="ECO:0000256" key="13">
    <source>
        <dbReference type="HAMAP-Rule" id="MF_01902"/>
    </source>
</evidence>
<dbReference type="InterPro" id="IPR011708">
    <property type="entry name" value="DNA_pol3_alpha_NTPase_dom"/>
</dbReference>
<evidence type="ECO:0000256" key="10">
    <source>
        <dbReference type="ARBA" id="ARBA00022932"/>
    </source>
</evidence>
<dbReference type="Pfam" id="PF02811">
    <property type="entry name" value="PHP"/>
    <property type="match status" value="1"/>
</dbReference>
<dbReference type="CDD" id="cd07434">
    <property type="entry name" value="PHP_PolIIIA_DnaE2"/>
    <property type="match status" value="1"/>
</dbReference>